<accession>A0A409W1E4</accession>
<name>A0A409W1E4_9AGAR</name>
<evidence type="ECO:0000256" key="6">
    <source>
        <dbReference type="ARBA" id="ARBA00023326"/>
    </source>
</evidence>
<dbReference type="GO" id="GO:0006032">
    <property type="term" value="P:chitin catabolic process"/>
    <property type="evidence" value="ECO:0007669"/>
    <property type="project" value="UniProtKB-KW"/>
</dbReference>
<keyword evidence="12" id="KW-1185">Reference proteome</keyword>
<dbReference type="InterPro" id="IPR011583">
    <property type="entry name" value="Chitinase_II/V-like_cat"/>
</dbReference>
<dbReference type="Gene3D" id="3.20.20.80">
    <property type="entry name" value="Glycosidases"/>
    <property type="match status" value="2"/>
</dbReference>
<organism evidence="11 12">
    <name type="scientific">Panaeolus cyanescens</name>
    <dbReference type="NCBI Taxonomy" id="181874"/>
    <lineage>
        <taxon>Eukaryota</taxon>
        <taxon>Fungi</taxon>
        <taxon>Dikarya</taxon>
        <taxon>Basidiomycota</taxon>
        <taxon>Agaricomycotina</taxon>
        <taxon>Agaricomycetes</taxon>
        <taxon>Agaricomycetidae</taxon>
        <taxon>Agaricales</taxon>
        <taxon>Agaricineae</taxon>
        <taxon>Galeropsidaceae</taxon>
        <taxon>Panaeolus</taxon>
    </lineage>
</organism>
<evidence type="ECO:0000313" key="12">
    <source>
        <dbReference type="Proteomes" id="UP000284842"/>
    </source>
</evidence>
<feature type="domain" description="PX" evidence="9">
    <location>
        <begin position="1"/>
        <end position="119"/>
    </location>
</feature>
<dbReference type="EMBL" id="NHTK01005875">
    <property type="protein sequence ID" value="PPQ72321.1"/>
    <property type="molecule type" value="Genomic_DNA"/>
</dbReference>
<dbReference type="GO" id="GO:0005576">
    <property type="term" value="C:extracellular region"/>
    <property type="evidence" value="ECO:0007669"/>
    <property type="project" value="TreeGrafter"/>
</dbReference>
<evidence type="ECO:0000256" key="1">
    <source>
        <dbReference type="ARBA" id="ARBA00000822"/>
    </source>
</evidence>
<comment type="caution">
    <text evidence="11">The sequence shown here is derived from an EMBL/GenBank/DDBJ whole genome shotgun (WGS) entry which is preliminary data.</text>
</comment>
<dbReference type="GO" id="GO:0008061">
    <property type="term" value="F:chitin binding"/>
    <property type="evidence" value="ECO:0007669"/>
    <property type="project" value="InterPro"/>
</dbReference>
<dbReference type="InterPro" id="IPR050314">
    <property type="entry name" value="Glycosyl_Hydrlase_18"/>
</dbReference>
<dbReference type="STRING" id="181874.A0A409W1E4"/>
<feature type="domain" description="GH18" evidence="10">
    <location>
        <begin position="182"/>
        <end position="598"/>
    </location>
</feature>
<dbReference type="InterPro" id="IPR036871">
    <property type="entry name" value="PX_dom_sf"/>
</dbReference>
<dbReference type="SMART" id="SM00312">
    <property type="entry name" value="PX"/>
    <property type="match status" value="1"/>
</dbReference>
<gene>
    <name evidence="11" type="ORF">CVT24_004540</name>
</gene>
<evidence type="ECO:0000256" key="2">
    <source>
        <dbReference type="ARBA" id="ARBA00022801"/>
    </source>
</evidence>
<evidence type="ECO:0000256" key="7">
    <source>
        <dbReference type="RuleBase" id="RU000489"/>
    </source>
</evidence>
<comment type="catalytic activity">
    <reaction evidence="1">
        <text>Random endo-hydrolysis of N-acetyl-beta-D-glucosaminide (1-&gt;4)-beta-linkages in chitin and chitodextrins.</text>
        <dbReference type="EC" id="3.2.1.14"/>
    </reaction>
</comment>
<evidence type="ECO:0000313" key="11">
    <source>
        <dbReference type="EMBL" id="PPQ72321.1"/>
    </source>
</evidence>
<evidence type="ECO:0000259" key="10">
    <source>
        <dbReference type="PROSITE" id="PS51910"/>
    </source>
</evidence>
<dbReference type="InterPro" id="IPR001683">
    <property type="entry name" value="PX_dom"/>
</dbReference>
<dbReference type="OrthoDB" id="73875at2759"/>
<dbReference type="Gene3D" id="3.30.1520.10">
    <property type="entry name" value="Phox-like domain"/>
    <property type="match status" value="1"/>
</dbReference>
<keyword evidence="2 7" id="KW-0378">Hydrolase</keyword>
<dbReference type="Gene3D" id="3.10.50.10">
    <property type="match status" value="1"/>
</dbReference>
<dbReference type="Proteomes" id="UP000284842">
    <property type="component" value="Unassembled WGS sequence"/>
</dbReference>
<keyword evidence="5 7" id="KW-0326">Glycosidase</keyword>
<dbReference type="PROSITE" id="PS51910">
    <property type="entry name" value="GH18_2"/>
    <property type="match status" value="1"/>
</dbReference>
<protein>
    <submittedName>
        <fullName evidence="11">Uncharacterized protein</fullName>
    </submittedName>
</protein>
<dbReference type="PANTHER" id="PTHR11177">
    <property type="entry name" value="CHITINASE"/>
    <property type="match status" value="1"/>
</dbReference>
<dbReference type="PROSITE" id="PS50195">
    <property type="entry name" value="PX"/>
    <property type="match status" value="1"/>
</dbReference>
<dbReference type="SMART" id="SM00636">
    <property type="entry name" value="Glyco_18"/>
    <property type="match status" value="1"/>
</dbReference>
<evidence type="ECO:0000259" key="9">
    <source>
        <dbReference type="PROSITE" id="PS50195"/>
    </source>
</evidence>
<dbReference type="InterPro" id="IPR001579">
    <property type="entry name" value="Glyco_hydro_18_chit_AS"/>
</dbReference>
<keyword evidence="3" id="KW-0146">Chitin degradation</keyword>
<reference evidence="11 12" key="1">
    <citation type="journal article" date="2018" name="Evol. Lett.">
        <title>Horizontal gene cluster transfer increased hallucinogenic mushroom diversity.</title>
        <authorList>
            <person name="Reynolds H.T."/>
            <person name="Vijayakumar V."/>
            <person name="Gluck-Thaler E."/>
            <person name="Korotkin H.B."/>
            <person name="Matheny P.B."/>
            <person name="Slot J.C."/>
        </authorList>
    </citation>
    <scope>NUCLEOTIDE SEQUENCE [LARGE SCALE GENOMIC DNA]</scope>
    <source>
        <strain evidence="11 12">2629</strain>
    </source>
</reference>
<evidence type="ECO:0000256" key="4">
    <source>
        <dbReference type="ARBA" id="ARBA00023277"/>
    </source>
</evidence>
<comment type="similarity">
    <text evidence="8">Belongs to the glycosyl hydrolase 18 family.</text>
</comment>
<dbReference type="PANTHER" id="PTHR11177:SF392">
    <property type="entry name" value="HAP41P"/>
    <property type="match status" value="1"/>
</dbReference>
<evidence type="ECO:0000256" key="3">
    <source>
        <dbReference type="ARBA" id="ARBA00023024"/>
    </source>
</evidence>
<dbReference type="InterPro" id="IPR017853">
    <property type="entry name" value="GH"/>
</dbReference>
<sequence length="598" mass="64945">MAAVVKISKHTTASKPYPHVLYTVEVYVNGTYSVIERRYSEFLELHEKLQDPFALPPKRLFALLSHFLPLTSSKGWLDDALIEERKKGLTTYLSAILWSKAYADREEVKQFLQRGSDDKGVESEDALPSEVRRGLRARLLGSAAGGRDTMFGLSVRDSVFGTFRNLTLGGIKEDGPVTFDGPIAAAYYPEWSAKDMPPEVIDYSKFDVLFFGFATPNSAAALDWSSDAQSILKRIIRSIKLSKSKTKVVLSIGGWNGSQWFSDILSKASTMIAFIQKIIEILKAFNLDGVDIDWEFPNNQGSGNPSSPEDAANLLSFVQSLRSAVGPSKIISVVAGHAPWTGEDGKPLDDVSDFAEYVTFINVMNYGIWGASSTPAANSPLGMLPVETSNMQASAEAALVQWTEAGFPASKMLLGLPLYGYVFKSSKSALDSNAVLVSSPSSGSRFTSADSIHTNNATMDEHPFSFGAHREPSSSSLNAFVNAKADQGISLGAWHGKAIPFKALVKSGALVKRFDGGYGQPEGDAARAGYVLGWDDASSTPYLFNTEKRTLVTFDNARSMAAKANYARVNGMAGCFTWSLDQDDNYSLHDIVRAALGK</sequence>
<dbReference type="GO" id="GO:0008843">
    <property type="term" value="F:endochitinase activity"/>
    <property type="evidence" value="ECO:0007669"/>
    <property type="project" value="UniProtKB-EC"/>
</dbReference>
<dbReference type="GO" id="GO:0000272">
    <property type="term" value="P:polysaccharide catabolic process"/>
    <property type="evidence" value="ECO:0007669"/>
    <property type="project" value="UniProtKB-KW"/>
</dbReference>
<dbReference type="SUPFAM" id="SSF64268">
    <property type="entry name" value="PX domain"/>
    <property type="match status" value="1"/>
</dbReference>
<dbReference type="SUPFAM" id="SSF51445">
    <property type="entry name" value="(Trans)glycosidases"/>
    <property type="match status" value="1"/>
</dbReference>
<dbReference type="InParanoid" id="A0A409W1E4"/>
<dbReference type="Pfam" id="PF00787">
    <property type="entry name" value="PX"/>
    <property type="match status" value="1"/>
</dbReference>
<dbReference type="GO" id="GO:0035091">
    <property type="term" value="F:phosphatidylinositol binding"/>
    <property type="evidence" value="ECO:0007669"/>
    <property type="project" value="InterPro"/>
</dbReference>
<evidence type="ECO:0000256" key="5">
    <source>
        <dbReference type="ARBA" id="ARBA00023295"/>
    </source>
</evidence>
<keyword evidence="6" id="KW-0624">Polysaccharide degradation</keyword>
<evidence type="ECO:0000256" key="8">
    <source>
        <dbReference type="RuleBase" id="RU004453"/>
    </source>
</evidence>
<dbReference type="InterPro" id="IPR029070">
    <property type="entry name" value="Chitinase_insertion_sf"/>
</dbReference>
<dbReference type="PROSITE" id="PS01095">
    <property type="entry name" value="GH18_1"/>
    <property type="match status" value="1"/>
</dbReference>
<dbReference type="AlphaFoldDB" id="A0A409W1E4"/>
<dbReference type="Pfam" id="PF00704">
    <property type="entry name" value="Glyco_hydro_18"/>
    <property type="match status" value="1"/>
</dbReference>
<dbReference type="InterPro" id="IPR001223">
    <property type="entry name" value="Glyco_hydro18_cat"/>
</dbReference>
<keyword evidence="4" id="KW-0119">Carbohydrate metabolism</keyword>
<proteinExistence type="inferred from homology"/>